<comment type="similarity">
    <text evidence="1">Belongs to the UPF0047 family.</text>
</comment>
<dbReference type="Proteomes" id="UP000011607">
    <property type="component" value="Unassembled WGS sequence"/>
</dbReference>
<comment type="caution">
    <text evidence="2">The sequence shown here is derived from an EMBL/GenBank/DDBJ whole genome shotgun (WGS) entry which is preliminary data.</text>
</comment>
<evidence type="ECO:0000313" key="3">
    <source>
        <dbReference type="Proteomes" id="UP000011607"/>
    </source>
</evidence>
<evidence type="ECO:0008006" key="4">
    <source>
        <dbReference type="Google" id="ProtNLM"/>
    </source>
</evidence>
<dbReference type="Pfam" id="PF01894">
    <property type="entry name" value="YjbQ"/>
    <property type="match status" value="1"/>
</dbReference>
<dbReference type="PANTHER" id="PTHR30615">
    <property type="entry name" value="UNCHARACTERIZED PROTEIN YJBQ-RELATED"/>
    <property type="match status" value="1"/>
</dbReference>
<dbReference type="PIRSF" id="PIRSF004681">
    <property type="entry name" value="UCP004681"/>
    <property type="match status" value="1"/>
</dbReference>
<dbReference type="SUPFAM" id="SSF111038">
    <property type="entry name" value="YjbQ-like"/>
    <property type="match status" value="1"/>
</dbReference>
<dbReference type="AlphaFoldDB" id="M0L790"/>
<dbReference type="STRING" id="1227454.C446_17177"/>
<dbReference type="InterPro" id="IPR035917">
    <property type="entry name" value="YjbQ-like_sf"/>
</dbReference>
<dbReference type="NCBIfam" id="TIGR00149">
    <property type="entry name" value="TIGR00149_YjbQ"/>
    <property type="match status" value="1"/>
</dbReference>
<dbReference type="PATRIC" id="fig|1227454.3.peg.3516"/>
<accession>M0L790</accession>
<keyword evidence="3" id="KW-1185">Reference proteome</keyword>
<reference evidence="2 3" key="1">
    <citation type="journal article" date="2014" name="PLoS Genet.">
        <title>Phylogenetically driven sequencing of extremely halophilic archaea reveals strategies for static and dynamic osmo-response.</title>
        <authorList>
            <person name="Becker E.A."/>
            <person name="Seitzer P.M."/>
            <person name="Tritt A."/>
            <person name="Larsen D."/>
            <person name="Krusor M."/>
            <person name="Yao A.I."/>
            <person name="Wu D."/>
            <person name="Madern D."/>
            <person name="Eisen J.A."/>
            <person name="Darling A.E."/>
            <person name="Facciotti M.T."/>
        </authorList>
    </citation>
    <scope>NUCLEOTIDE SEQUENCE [LARGE SCALE GENOMIC DNA]</scope>
    <source>
        <strain evidence="2 3">JCM 10879</strain>
    </source>
</reference>
<name>M0L790_9EURY</name>
<evidence type="ECO:0000313" key="2">
    <source>
        <dbReference type="EMBL" id="EMA29416.1"/>
    </source>
</evidence>
<protein>
    <recommendedName>
        <fullName evidence="4">Secondary thiamine-phosphate synthase enzyme</fullName>
    </recommendedName>
</protein>
<proteinExistence type="inferred from homology"/>
<dbReference type="PROSITE" id="PS01314">
    <property type="entry name" value="UPF0047"/>
    <property type="match status" value="1"/>
</dbReference>
<dbReference type="EMBL" id="AOMA01000183">
    <property type="protein sequence ID" value="EMA29416.1"/>
    <property type="molecule type" value="Genomic_DNA"/>
</dbReference>
<gene>
    <name evidence="2" type="ORF">C446_17177</name>
</gene>
<evidence type="ECO:0000256" key="1">
    <source>
        <dbReference type="ARBA" id="ARBA00005534"/>
    </source>
</evidence>
<dbReference type="PANTHER" id="PTHR30615:SF8">
    <property type="entry name" value="UPF0047 PROTEIN C4A8.02C"/>
    <property type="match status" value="1"/>
</dbReference>
<dbReference type="RefSeq" id="WP_006674312.1">
    <property type="nucleotide sequence ID" value="NZ_AOMA01000183.1"/>
</dbReference>
<dbReference type="eggNOG" id="arCOG04214">
    <property type="taxonomic scope" value="Archaea"/>
</dbReference>
<dbReference type="Gene3D" id="2.60.120.460">
    <property type="entry name" value="YjbQ-like"/>
    <property type="match status" value="1"/>
</dbReference>
<organism evidence="2 3">
    <name type="scientific">Halobiforma nitratireducens JCM 10879</name>
    <dbReference type="NCBI Taxonomy" id="1227454"/>
    <lineage>
        <taxon>Archaea</taxon>
        <taxon>Methanobacteriati</taxon>
        <taxon>Methanobacteriota</taxon>
        <taxon>Stenosarchaea group</taxon>
        <taxon>Halobacteria</taxon>
        <taxon>Halobacteriales</taxon>
        <taxon>Natrialbaceae</taxon>
        <taxon>Halobiforma</taxon>
    </lineage>
</organism>
<sequence length="139" mass="14834">MDATLSVETDARLTTVDVTDRIAAAVPDDVSSGTCTVFVEHTTAGLVVQENEPRLREDLESFFADLVPDDGHSHDQLDGNADSHLRATVFGPSVTVPIRDGDLGLGTWQSILLVECDGPRTRTVSVTTVGNRLESASGR</sequence>
<dbReference type="OrthoDB" id="6663at2157"/>
<dbReference type="InterPro" id="IPR001602">
    <property type="entry name" value="UPF0047_YjbQ-like"/>
</dbReference>